<evidence type="ECO:0000313" key="2">
    <source>
        <dbReference type="EMBL" id="KAG7171778.1"/>
    </source>
</evidence>
<proteinExistence type="predicted"/>
<organism evidence="2 3">
    <name type="scientific">Homarus americanus</name>
    <name type="common">American lobster</name>
    <dbReference type="NCBI Taxonomy" id="6706"/>
    <lineage>
        <taxon>Eukaryota</taxon>
        <taxon>Metazoa</taxon>
        <taxon>Ecdysozoa</taxon>
        <taxon>Arthropoda</taxon>
        <taxon>Crustacea</taxon>
        <taxon>Multicrustacea</taxon>
        <taxon>Malacostraca</taxon>
        <taxon>Eumalacostraca</taxon>
        <taxon>Eucarida</taxon>
        <taxon>Decapoda</taxon>
        <taxon>Pleocyemata</taxon>
        <taxon>Astacidea</taxon>
        <taxon>Nephropoidea</taxon>
        <taxon>Nephropidae</taxon>
        <taxon>Homarus</taxon>
    </lineage>
</organism>
<feature type="transmembrane region" description="Helical" evidence="1">
    <location>
        <begin position="34"/>
        <end position="56"/>
    </location>
</feature>
<evidence type="ECO:0000256" key="1">
    <source>
        <dbReference type="SAM" id="Phobius"/>
    </source>
</evidence>
<keyword evidence="1" id="KW-1133">Transmembrane helix</keyword>
<dbReference type="EMBL" id="JAHLQT010011632">
    <property type="protein sequence ID" value="KAG7171778.1"/>
    <property type="molecule type" value="Genomic_DNA"/>
</dbReference>
<name>A0A8J5N1X1_HOMAM</name>
<dbReference type="AlphaFoldDB" id="A0A8J5N1X1"/>
<keyword evidence="1" id="KW-0812">Transmembrane</keyword>
<reference evidence="2" key="1">
    <citation type="journal article" date="2021" name="Sci. Adv.">
        <title>The American lobster genome reveals insights on longevity, neural, and immune adaptations.</title>
        <authorList>
            <person name="Polinski J.M."/>
            <person name="Zimin A.V."/>
            <person name="Clark K.F."/>
            <person name="Kohn A.B."/>
            <person name="Sadowski N."/>
            <person name="Timp W."/>
            <person name="Ptitsyn A."/>
            <person name="Khanna P."/>
            <person name="Romanova D.Y."/>
            <person name="Williams P."/>
            <person name="Greenwood S.J."/>
            <person name="Moroz L.L."/>
            <person name="Walt D.R."/>
            <person name="Bodnar A.G."/>
        </authorList>
    </citation>
    <scope>NUCLEOTIDE SEQUENCE</scope>
    <source>
        <strain evidence="2">GMGI-L3</strain>
    </source>
</reference>
<evidence type="ECO:0000313" key="3">
    <source>
        <dbReference type="Proteomes" id="UP000747542"/>
    </source>
</evidence>
<gene>
    <name evidence="2" type="ORF">Hamer_G000689</name>
</gene>
<dbReference type="Proteomes" id="UP000747542">
    <property type="component" value="Unassembled WGS sequence"/>
</dbReference>
<keyword evidence="1" id="KW-0472">Membrane</keyword>
<accession>A0A8J5N1X1</accession>
<comment type="caution">
    <text evidence="2">The sequence shown here is derived from an EMBL/GenBank/DDBJ whole genome shotgun (WGS) entry which is preliminary data.</text>
</comment>
<keyword evidence="3" id="KW-1185">Reference proteome</keyword>
<protein>
    <submittedName>
        <fullName evidence="2">Putative cell wall integrity and stress response component 4-like</fullName>
    </submittedName>
</protein>
<sequence>MMSMEISDGADLLTGRRSGGVVNYWRSRTKMERILLVVMAVMSVALLGFIIGVAVLDGKGKHTRGIRNQLHSYFWAK</sequence>